<gene>
    <name evidence="1" type="ORF">L6452_42779</name>
</gene>
<evidence type="ECO:0000313" key="1">
    <source>
        <dbReference type="EMBL" id="KAI3667710.1"/>
    </source>
</evidence>
<sequence length="258" mass="28171">MADEFNNSNPPTLLLGAPHNITNQNATVSESVFTGSWGSSSSSSVLNTSFGSDLDSSETDNDEDEFIAELTRQMADYMLQEDDDDDVNNNNTKSISQVTNQNQNRVELKSRRRKGKMTESTKQQIKLSSSGVGGLGRVRQVGYGPLTPVGSGMRAIFLNGSGSNSRSSGTGVFLPRLATDATAQNRKKPGCSTVLVPTRVLQALEQHFNSKDSLLSSSDLLHIQPNHHGQRSGLQQKLQVRSTSSDHLDRKLPQEWTY</sequence>
<name>A0ACB8XKZ1_ARCLA</name>
<proteinExistence type="predicted"/>
<keyword evidence="2" id="KW-1185">Reference proteome</keyword>
<evidence type="ECO:0000313" key="2">
    <source>
        <dbReference type="Proteomes" id="UP001055879"/>
    </source>
</evidence>
<reference evidence="2" key="1">
    <citation type="journal article" date="2022" name="Mol. Ecol. Resour.">
        <title>The genomes of chicory, endive, great burdock and yacon provide insights into Asteraceae palaeo-polyploidization history and plant inulin production.</title>
        <authorList>
            <person name="Fan W."/>
            <person name="Wang S."/>
            <person name="Wang H."/>
            <person name="Wang A."/>
            <person name="Jiang F."/>
            <person name="Liu H."/>
            <person name="Zhao H."/>
            <person name="Xu D."/>
            <person name="Zhang Y."/>
        </authorList>
    </citation>
    <scope>NUCLEOTIDE SEQUENCE [LARGE SCALE GENOMIC DNA]</scope>
    <source>
        <strain evidence="2">cv. Niubang</strain>
    </source>
</reference>
<protein>
    <submittedName>
        <fullName evidence="1">Uncharacterized protein</fullName>
    </submittedName>
</protein>
<dbReference type="Proteomes" id="UP001055879">
    <property type="component" value="Linkage Group LG17"/>
</dbReference>
<dbReference type="EMBL" id="CM042063">
    <property type="protein sequence ID" value="KAI3667710.1"/>
    <property type="molecule type" value="Genomic_DNA"/>
</dbReference>
<comment type="caution">
    <text evidence="1">The sequence shown here is derived from an EMBL/GenBank/DDBJ whole genome shotgun (WGS) entry which is preliminary data.</text>
</comment>
<organism evidence="1 2">
    <name type="scientific">Arctium lappa</name>
    <name type="common">Greater burdock</name>
    <name type="synonym">Lappa major</name>
    <dbReference type="NCBI Taxonomy" id="4217"/>
    <lineage>
        <taxon>Eukaryota</taxon>
        <taxon>Viridiplantae</taxon>
        <taxon>Streptophyta</taxon>
        <taxon>Embryophyta</taxon>
        <taxon>Tracheophyta</taxon>
        <taxon>Spermatophyta</taxon>
        <taxon>Magnoliopsida</taxon>
        <taxon>eudicotyledons</taxon>
        <taxon>Gunneridae</taxon>
        <taxon>Pentapetalae</taxon>
        <taxon>asterids</taxon>
        <taxon>campanulids</taxon>
        <taxon>Asterales</taxon>
        <taxon>Asteraceae</taxon>
        <taxon>Carduoideae</taxon>
        <taxon>Cardueae</taxon>
        <taxon>Arctiinae</taxon>
        <taxon>Arctium</taxon>
    </lineage>
</organism>
<reference evidence="1 2" key="2">
    <citation type="journal article" date="2022" name="Mol. Ecol. Resour.">
        <title>The genomes of chicory, endive, great burdock and yacon provide insights into Asteraceae paleo-polyploidization history and plant inulin production.</title>
        <authorList>
            <person name="Fan W."/>
            <person name="Wang S."/>
            <person name="Wang H."/>
            <person name="Wang A."/>
            <person name="Jiang F."/>
            <person name="Liu H."/>
            <person name="Zhao H."/>
            <person name="Xu D."/>
            <person name="Zhang Y."/>
        </authorList>
    </citation>
    <scope>NUCLEOTIDE SEQUENCE [LARGE SCALE GENOMIC DNA]</scope>
    <source>
        <strain evidence="2">cv. Niubang</strain>
    </source>
</reference>
<accession>A0ACB8XKZ1</accession>